<evidence type="ECO:0000313" key="2">
    <source>
        <dbReference type="Proteomes" id="UP000234681"/>
    </source>
</evidence>
<dbReference type="Proteomes" id="UP000234681">
    <property type="component" value="Chromosome 3"/>
</dbReference>
<protein>
    <submittedName>
        <fullName evidence="1">RCG45413</fullName>
    </submittedName>
</protein>
<proteinExistence type="predicted"/>
<sequence>MALRAGSSILQ</sequence>
<organism evidence="1 2">
    <name type="scientific">Rattus norvegicus</name>
    <name type="common">Rat</name>
    <dbReference type="NCBI Taxonomy" id="10116"/>
    <lineage>
        <taxon>Eukaryota</taxon>
        <taxon>Metazoa</taxon>
        <taxon>Chordata</taxon>
        <taxon>Craniata</taxon>
        <taxon>Vertebrata</taxon>
        <taxon>Euteleostomi</taxon>
        <taxon>Mammalia</taxon>
        <taxon>Eutheria</taxon>
        <taxon>Euarchontoglires</taxon>
        <taxon>Glires</taxon>
        <taxon>Rodentia</taxon>
        <taxon>Myomorpha</taxon>
        <taxon>Muroidea</taxon>
        <taxon>Muridae</taxon>
        <taxon>Murinae</taxon>
        <taxon>Rattus</taxon>
    </lineage>
</organism>
<name>A6JTL0_RAT</name>
<gene>
    <name evidence="1" type="ORF">rCG_45413</name>
</gene>
<evidence type="ECO:0000313" key="1">
    <source>
        <dbReference type="EMBL" id="EDL93438.1"/>
    </source>
</evidence>
<reference evidence="1 2" key="1">
    <citation type="submission" date="2005-09" db="EMBL/GenBank/DDBJ databases">
        <authorList>
            <person name="Mural R.J."/>
            <person name="Li P.W."/>
            <person name="Adams M.D."/>
            <person name="Amanatides P.G."/>
            <person name="Baden-Tillson H."/>
            <person name="Barnstead M."/>
            <person name="Chin S.H."/>
            <person name="Dew I."/>
            <person name="Evans C.A."/>
            <person name="Ferriera S."/>
            <person name="Flanigan M."/>
            <person name="Fosler C."/>
            <person name="Glodek A."/>
            <person name="Gu Z."/>
            <person name="Holt R.A."/>
            <person name="Jennings D."/>
            <person name="Kraft C.L."/>
            <person name="Lu F."/>
            <person name="Nguyen T."/>
            <person name="Nusskern D.R."/>
            <person name="Pfannkoch C.M."/>
            <person name="Sitter C."/>
            <person name="Sutton G.G."/>
            <person name="Venter J.C."/>
            <person name="Wang Z."/>
            <person name="Woodage T."/>
            <person name="Zheng X.H."/>
            <person name="Zhong F."/>
        </authorList>
    </citation>
    <scope>NUCLEOTIDE SEQUENCE [LARGE SCALE GENOMIC DNA]</scope>
    <source>
        <strain>BN</strain>
        <strain evidence="2">Sprague-Dawley</strain>
    </source>
</reference>
<dbReference type="EMBL" id="CH474001">
    <property type="protein sequence ID" value="EDL93438.1"/>
    <property type="molecule type" value="Genomic_DNA"/>
</dbReference>
<accession>A6JTL0</accession>